<feature type="chain" id="PRO_5016089308" description="DUF3108 domain-containing protein" evidence="1">
    <location>
        <begin position="27"/>
        <end position="249"/>
    </location>
</feature>
<organism evidence="2 3">
    <name type="scientific">Micavibrio aeruginosavorus</name>
    <dbReference type="NCBI Taxonomy" id="349221"/>
    <lineage>
        <taxon>Bacteria</taxon>
        <taxon>Pseudomonadati</taxon>
        <taxon>Bdellovibrionota</taxon>
        <taxon>Bdellovibrionia</taxon>
        <taxon>Bdellovibrionales</taxon>
        <taxon>Pseudobdellovibrionaceae</taxon>
        <taxon>Micavibrio</taxon>
    </lineage>
</organism>
<dbReference type="AlphaFoldDB" id="A0A2W5BUU1"/>
<feature type="signal peptide" evidence="1">
    <location>
        <begin position="1"/>
        <end position="26"/>
    </location>
</feature>
<sequence>MNPLFRLPSTVTAALAAIFLCFPAQAQSSFATSTNEDVAIAFFKTANVKPDFMKWAKESREFKVAAPARVDDFLFMESQRLSRRWKEYDPETSLIRVGATVSVVLEHLAAKDGGEIFRMTMSFDKGDVTYFPYEFQDYKFAVVPQKIETLLRQNISREQYDLITTDFKGETVGSAKMELQLKPVQSYLQQPYMLDGVEQWMMLTDTVTLALKSPRSGAALWTYGAEWYVSPVTREVQDLYKEPQLAPAF</sequence>
<dbReference type="Proteomes" id="UP000249557">
    <property type="component" value="Unassembled WGS sequence"/>
</dbReference>
<name>A0A2W5BUU1_9BACT</name>
<keyword evidence="1" id="KW-0732">Signal</keyword>
<gene>
    <name evidence="2" type="ORF">DI626_07505</name>
</gene>
<evidence type="ECO:0008006" key="4">
    <source>
        <dbReference type="Google" id="ProtNLM"/>
    </source>
</evidence>
<proteinExistence type="predicted"/>
<protein>
    <recommendedName>
        <fullName evidence="4">DUF3108 domain-containing protein</fullName>
    </recommendedName>
</protein>
<reference evidence="2 3" key="1">
    <citation type="submission" date="2017-08" db="EMBL/GenBank/DDBJ databases">
        <title>Infants hospitalized years apart are colonized by the same room-sourced microbial strains.</title>
        <authorList>
            <person name="Brooks B."/>
            <person name="Olm M.R."/>
            <person name="Firek B.A."/>
            <person name="Baker R."/>
            <person name="Thomas B.C."/>
            <person name="Morowitz M.J."/>
            <person name="Banfield J.F."/>
        </authorList>
    </citation>
    <scope>NUCLEOTIDE SEQUENCE [LARGE SCALE GENOMIC DNA]</scope>
    <source>
        <strain evidence="2">S2_018_000_R2_104</strain>
    </source>
</reference>
<dbReference type="EMBL" id="QFNK01000149">
    <property type="protein sequence ID" value="PZO85398.1"/>
    <property type="molecule type" value="Genomic_DNA"/>
</dbReference>
<evidence type="ECO:0000313" key="3">
    <source>
        <dbReference type="Proteomes" id="UP000249557"/>
    </source>
</evidence>
<evidence type="ECO:0000256" key="1">
    <source>
        <dbReference type="SAM" id="SignalP"/>
    </source>
</evidence>
<evidence type="ECO:0000313" key="2">
    <source>
        <dbReference type="EMBL" id="PZO85398.1"/>
    </source>
</evidence>
<comment type="caution">
    <text evidence="2">The sequence shown here is derived from an EMBL/GenBank/DDBJ whole genome shotgun (WGS) entry which is preliminary data.</text>
</comment>
<accession>A0A2W5BUU1</accession>